<dbReference type="Pfam" id="PF25600">
    <property type="entry name" value="TRIM_CC"/>
    <property type="match status" value="1"/>
</dbReference>
<dbReference type="PROSITE" id="PS50188">
    <property type="entry name" value="B302_SPRY"/>
    <property type="match status" value="1"/>
</dbReference>
<dbReference type="Gene3D" id="3.30.40.10">
    <property type="entry name" value="Zinc/RING finger domain, C3HC4 (zinc finger)"/>
    <property type="match status" value="1"/>
</dbReference>
<feature type="region of interest" description="Disordered" evidence="8">
    <location>
        <begin position="1"/>
        <end position="44"/>
    </location>
</feature>
<feature type="domain" description="B box-type" evidence="10">
    <location>
        <begin position="192"/>
        <end position="232"/>
    </location>
</feature>
<dbReference type="SUPFAM" id="SSF57845">
    <property type="entry name" value="B-box zinc-binding domain"/>
    <property type="match status" value="1"/>
</dbReference>
<dbReference type="PROSITE" id="PS50089">
    <property type="entry name" value="ZF_RING_2"/>
    <property type="match status" value="1"/>
</dbReference>
<feature type="coiled-coil region" evidence="7">
    <location>
        <begin position="293"/>
        <end position="339"/>
    </location>
</feature>
<dbReference type="InterPro" id="IPR017907">
    <property type="entry name" value="Znf_RING_CS"/>
</dbReference>
<dbReference type="Gene3D" id="4.10.830.40">
    <property type="match status" value="1"/>
</dbReference>
<dbReference type="InterPro" id="IPR001870">
    <property type="entry name" value="B30.2/SPRY"/>
</dbReference>
<dbReference type="GO" id="GO:0005737">
    <property type="term" value="C:cytoplasm"/>
    <property type="evidence" value="ECO:0007669"/>
    <property type="project" value="UniProtKB-ARBA"/>
</dbReference>
<gene>
    <name evidence="12" type="ORF">D9C73_024597</name>
</gene>
<feature type="compositionally biased region" description="Basic and acidic residues" evidence="8">
    <location>
        <begin position="7"/>
        <end position="25"/>
    </location>
</feature>
<dbReference type="Pfam" id="PF00643">
    <property type="entry name" value="zf-B_box"/>
    <property type="match status" value="1"/>
</dbReference>
<feature type="domain" description="RING-type" evidence="9">
    <location>
        <begin position="64"/>
        <end position="104"/>
    </location>
</feature>
<dbReference type="SUPFAM" id="SSF57850">
    <property type="entry name" value="RING/U-box"/>
    <property type="match status" value="1"/>
</dbReference>
<dbReference type="InterPro" id="IPR003879">
    <property type="entry name" value="Butyrophylin_SPRY"/>
</dbReference>
<reference evidence="12 13" key="1">
    <citation type="submission" date="2019-01" db="EMBL/GenBank/DDBJ databases">
        <title>Genome Assembly of Collichthys lucidus.</title>
        <authorList>
            <person name="Cai M."/>
            <person name="Xiao S."/>
        </authorList>
    </citation>
    <scope>NUCLEOTIDE SEQUENCE [LARGE SCALE GENOMIC DNA]</scope>
    <source>
        <strain evidence="12">JT15FE1705JMU</strain>
        <tissue evidence="12">Muscle</tissue>
    </source>
</reference>
<evidence type="ECO:0000256" key="4">
    <source>
        <dbReference type="ARBA" id="ARBA00022833"/>
    </source>
</evidence>
<dbReference type="InterPro" id="IPR006574">
    <property type="entry name" value="PRY"/>
</dbReference>
<evidence type="ECO:0000259" key="9">
    <source>
        <dbReference type="PROSITE" id="PS50089"/>
    </source>
</evidence>
<keyword evidence="4" id="KW-0862">Zinc</keyword>
<dbReference type="SUPFAM" id="SSF49899">
    <property type="entry name" value="Concanavalin A-like lectins/glucanases"/>
    <property type="match status" value="1"/>
</dbReference>
<dbReference type="SMART" id="SM00449">
    <property type="entry name" value="SPRY"/>
    <property type="match status" value="1"/>
</dbReference>
<evidence type="ECO:0000256" key="8">
    <source>
        <dbReference type="SAM" id="MobiDB-lite"/>
    </source>
</evidence>
<evidence type="ECO:0000259" key="11">
    <source>
        <dbReference type="PROSITE" id="PS50188"/>
    </source>
</evidence>
<keyword evidence="2" id="KW-0479">Metal-binding</keyword>
<evidence type="ECO:0000259" key="10">
    <source>
        <dbReference type="PROSITE" id="PS50119"/>
    </source>
</evidence>
<evidence type="ECO:0000256" key="5">
    <source>
        <dbReference type="ARBA" id="ARBA00022859"/>
    </source>
</evidence>
<evidence type="ECO:0000256" key="1">
    <source>
        <dbReference type="ARBA" id="ARBA00022588"/>
    </source>
</evidence>
<dbReference type="STRING" id="240159.A0A4U5VT51"/>
<dbReference type="InterPro" id="IPR000315">
    <property type="entry name" value="Znf_B-box"/>
</dbReference>
<dbReference type="Pfam" id="PF00622">
    <property type="entry name" value="SPRY"/>
    <property type="match status" value="1"/>
</dbReference>
<dbReference type="SMART" id="SM00589">
    <property type="entry name" value="PRY"/>
    <property type="match status" value="1"/>
</dbReference>
<dbReference type="GO" id="GO:0008270">
    <property type="term" value="F:zinc ion binding"/>
    <property type="evidence" value="ECO:0007669"/>
    <property type="project" value="UniProtKB-KW"/>
</dbReference>
<evidence type="ECO:0000256" key="6">
    <source>
        <dbReference type="PROSITE-ProRule" id="PRU00024"/>
    </source>
</evidence>
<evidence type="ECO:0000256" key="2">
    <source>
        <dbReference type="ARBA" id="ARBA00022723"/>
    </source>
</evidence>
<dbReference type="FunFam" id="2.60.120.920:FF:000004">
    <property type="entry name" value="Butyrophilin subfamily 1 member A1"/>
    <property type="match status" value="1"/>
</dbReference>
<dbReference type="InterPro" id="IPR027370">
    <property type="entry name" value="Znf-RING_euk"/>
</dbReference>
<dbReference type="CDD" id="cd13733">
    <property type="entry name" value="SPRY_PRY_C-I_1"/>
    <property type="match status" value="1"/>
</dbReference>
<proteinExistence type="predicted"/>
<dbReference type="InterPro" id="IPR051051">
    <property type="entry name" value="E3_ubiq-ligase_TRIM/RNF"/>
</dbReference>
<evidence type="ECO:0000313" key="12">
    <source>
        <dbReference type="EMBL" id="TKS90465.1"/>
    </source>
</evidence>
<dbReference type="GO" id="GO:0045087">
    <property type="term" value="P:innate immune response"/>
    <property type="evidence" value="ECO:0007669"/>
    <property type="project" value="UniProtKB-KW"/>
</dbReference>
<dbReference type="EMBL" id="CM014099">
    <property type="protein sequence ID" value="TKS90465.1"/>
    <property type="molecule type" value="Genomic_DNA"/>
</dbReference>
<dbReference type="InterPro" id="IPR058030">
    <property type="entry name" value="TRIM8/14/16/25/29/45/65_CC"/>
</dbReference>
<dbReference type="AlphaFoldDB" id="A0A4U5VT51"/>
<keyword evidence="13" id="KW-1185">Reference proteome</keyword>
<evidence type="ECO:0000256" key="3">
    <source>
        <dbReference type="ARBA" id="ARBA00022771"/>
    </source>
</evidence>
<sequence>MCGAVRYPKEAQPHLRLSQRSDGRQTELQSCADQNRPGGLHPAPAPRVDMSAASCLLTEDQLLCGICLDVFTAPVTLPCGHNFCRNCITQHWSTRVQCQCPSCKEQFNKKPDLRINTVISEMAAQFKQSAGRSGSQVAKPGQVPCDFCTETKMKAVRSCLVCLASYCETHLESHVTAPRLKRHQLTDPVENLEGRMCPIHDKPMELFCKTDQTCVCMLCPVLDHKSHEIIPLKEQFERKKTELGKKEIQIHQMIHERRLKIREIEHTVKLSKDAADQEREVGVLVFNTLIKYLETVQAELVEVIEKKHETTEKQAEGIIHDLEQEISELMKRRGEVEQLSASNDHLHFLQSFGSLDSSALKDWRGASVSLQSFEGIVKEALDQLEEMLGLEMKKLLREAELNKFKQFAVDVTLDPDTAHAALIVSDDGKQVHHGVVKKRNLPDDPKRFNPSCYVLGKQSFSSGRFYFEAQVKEKTRWILGVTQESIKRKGIIPVCPENGHWTVWSKNRGEYAALVGFPLPLSLNSKPENVGVFVDYEKGLVSFFDVDAAALIYSFTGCSFTGKLYPFVSPGLNDNGKNSAPVIISTIK</sequence>
<dbReference type="CDD" id="cd19769">
    <property type="entry name" value="Bbox2_TRIM16-like"/>
    <property type="match status" value="1"/>
</dbReference>
<evidence type="ECO:0000313" key="13">
    <source>
        <dbReference type="Proteomes" id="UP000298787"/>
    </source>
</evidence>
<dbReference type="PRINTS" id="PR01407">
    <property type="entry name" value="BUTYPHLNCDUF"/>
</dbReference>
<keyword evidence="1" id="KW-0399">Innate immunity</keyword>
<dbReference type="Gene3D" id="3.30.160.60">
    <property type="entry name" value="Classic Zinc Finger"/>
    <property type="match status" value="1"/>
</dbReference>
<organism evidence="12 13">
    <name type="scientific">Collichthys lucidus</name>
    <name type="common">Big head croaker</name>
    <name type="synonym">Sciaena lucida</name>
    <dbReference type="NCBI Taxonomy" id="240159"/>
    <lineage>
        <taxon>Eukaryota</taxon>
        <taxon>Metazoa</taxon>
        <taxon>Chordata</taxon>
        <taxon>Craniata</taxon>
        <taxon>Vertebrata</taxon>
        <taxon>Euteleostomi</taxon>
        <taxon>Actinopterygii</taxon>
        <taxon>Neopterygii</taxon>
        <taxon>Teleostei</taxon>
        <taxon>Neoteleostei</taxon>
        <taxon>Acanthomorphata</taxon>
        <taxon>Eupercaria</taxon>
        <taxon>Sciaenidae</taxon>
        <taxon>Collichthys</taxon>
    </lineage>
</organism>
<dbReference type="PROSITE" id="PS50119">
    <property type="entry name" value="ZF_BBOX"/>
    <property type="match status" value="1"/>
</dbReference>
<accession>A0A4U5VT51</accession>
<dbReference type="Pfam" id="PF13445">
    <property type="entry name" value="zf-RING_UBOX"/>
    <property type="match status" value="1"/>
</dbReference>
<dbReference type="SMART" id="SM00336">
    <property type="entry name" value="BBOX"/>
    <property type="match status" value="1"/>
</dbReference>
<dbReference type="InterPro" id="IPR043136">
    <property type="entry name" value="B30.2/SPRY_sf"/>
</dbReference>
<keyword evidence="5" id="KW-0391">Immunity</keyword>
<dbReference type="PANTHER" id="PTHR25465">
    <property type="entry name" value="B-BOX DOMAIN CONTAINING"/>
    <property type="match status" value="1"/>
</dbReference>
<dbReference type="Proteomes" id="UP000298787">
    <property type="component" value="Chromosome 22"/>
</dbReference>
<dbReference type="PANTHER" id="PTHR25465:SF49">
    <property type="entry name" value="BLOODTHIRSTY-RELATED GENE FAMILY, MEMBER 1-RELATED"/>
    <property type="match status" value="1"/>
</dbReference>
<name>A0A4U5VT51_COLLU</name>
<evidence type="ECO:0000256" key="7">
    <source>
        <dbReference type="SAM" id="Coils"/>
    </source>
</evidence>
<feature type="domain" description="B30.2/SPRY" evidence="11">
    <location>
        <begin position="391"/>
        <end position="588"/>
    </location>
</feature>
<dbReference type="PROSITE" id="PS00518">
    <property type="entry name" value="ZF_RING_1"/>
    <property type="match status" value="1"/>
</dbReference>
<dbReference type="SMART" id="SM00184">
    <property type="entry name" value="RING"/>
    <property type="match status" value="1"/>
</dbReference>
<dbReference type="InterPro" id="IPR013083">
    <property type="entry name" value="Znf_RING/FYVE/PHD"/>
</dbReference>
<dbReference type="InterPro" id="IPR013320">
    <property type="entry name" value="ConA-like_dom_sf"/>
</dbReference>
<dbReference type="InterPro" id="IPR003877">
    <property type="entry name" value="SPRY_dom"/>
</dbReference>
<keyword evidence="7" id="KW-0175">Coiled coil</keyword>
<protein>
    <submittedName>
        <fullName evidence="12">Nuclear factor 7, ovary</fullName>
    </submittedName>
</protein>
<dbReference type="Pfam" id="PF13765">
    <property type="entry name" value="PRY"/>
    <property type="match status" value="1"/>
</dbReference>
<keyword evidence="3 6" id="KW-0863">Zinc-finger</keyword>
<dbReference type="Gene3D" id="2.60.120.920">
    <property type="match status" value="1"/>
</dbReference>
<dbReference type="InterPro" id="IPR001841">
    <property type="entry name" value="Znf_RING"/>
</dbReference>